<evidence type="ECO:0000256" key="1">
    <source>
        <dbReference type="SAM" id="MobiDB-lite"/>
    </source>
</evidence>
<feature type="region of interest" description="Disordered" evidence="1">
    <location>
        <begin position="663"/>
        <end position="750"/>
    </location>
</feature>
<protein>
    <submittedName>
        <fullName evidence="2">Uncharacterized protein</fullName>
    </submittedName>
</protein>
<proteinExistence type="predicted"/>
<keyword evidence="3" id="KW-1185">Reference proteome</keyword>
<evidence type="ECO:0000313" key="3">
    <source>
        <dbReference type="Proteomes" id="UP001221757"/>
    </source>
</evidence>
<evidence type="ECO:0000313" key="2">
    <source>
        <dbReference type="EMBL" id="KAJ7700450.1"/>
    </source>
</evidence>
<organism evidence="2 3">
    <name type="scientific">Mycena rosella</name>
    <name type="common">Pink bonnet</name>
    <name type="synonym">Agaricus rosellus</name>
    <dbReference type="NCBI Taxonomy" id="1033263"/>
    <lineage>
        <taxon>Eukaryota</taxon>
        <taxon>Fungi</taxon>
        <taxon>Dikarya</taxon>
        <taxon>Basidiomycota</taxon>
        <taxon>Agaricomycotina</taxon>
        <taxon>Agaricomycetes</taxon>
        <taxon>Agaricomycetidae</taxon>
        <taxon>Agaricales</taxon>
        <taxon>Marasmiineae</taxon>
        <taxon>Mycenaceae</taxon>
        <taxon>Mycena</taxon>
    </lineage>
</organism>
<accession>A0AAD7DV38</accession>
<feature type="compositionally biased region" description="Basic and acidic residues" evidence="1">
    <location>
        <begin position="258"/>
        <end position="269"/>
    </location>
</feature>
<dbReference type="Proteomes" id="UP001221757">
    <property type="component" value="Unassembled WGS sequence"/>
</dbReference>
<name>A0AAD7DV38_MYCRO</name>
<sequence length="824" mass="90827">MGQSYDKRTIRLGFTPAHTLAVPQTAAISGQPAPTKRALRSNSTAKTVVNLGLNPEPKPARVTKARKGKTAAEAADTTAVQEGKKSRKKVVGKAAQLPSNPTPLNEQDVERNKDKKLTPKPAPPPSNPSPDDEDEEDLLPNVNSRGHTPYDEGHGLFRSPTPQLGHSSASPAHSFQYSRSSTPVDLNKLKPHDDNDTESNFSDSEKERRKAEHQHNEIARQVPWEGVYVSEEEEEAEAMKEYQQDTRGEGRRRRKRRATDDEHGEHNSDADQDDADEQESDDDAQEPDDDDPTCLPPWEIKPGPLSAAGVKKALAARQAYHNILREVAREDGKKVSAVLKAIGERTKLGRKTNPWNAFQMQERSRNPPPKGMSKKEYHEVVRTKYRELFAHLSEDDAKDPGAQAACVADLMSWYSEATTVMLDDRGHAMLTKSTVTVNTRDIEICGYAIDPFTDNAIIWGGGQFFSGVYARFKDAIKRELSDIKAMHQVVAMGSRDAAAHGIDHPIIIDFAQTSTEKNHRDTRRLAWSNLRLLSDVALAQRGNNLVPPKDMSWKWLDMAIKLRLRIVEWPVELKLVYPRPGFAIANIKDAAAMKVMVAAMKARYLGTEDAVEEDTLRIVSWTEEECDLPLTDMLDVPLVVCTDGSILLQAHASKDLLKRVARKGKHKASDREESEDDGDNGNDNEDDNSDAPEVSNKRKAPEQTGRSGKHPRTIGPNTAHNAIAPAASGSTSNAASGSNGAGSQSAPSGASGLTCRYINGEDISESFVGTVVKYHGEPTRIQRQTQVWTAGSWRALPKGLGVTVSKDAEPHCELLWFYIGLFDD</sequence>
<feature type="region of interest" description="Disordered" evidence="1">
    <location>
        <begin position="25"/>
        <end position="303"/>
    </location>
</feature>
<feature type="compositionally biased region" description="Basic and acidic residues" evidence="1">
    <location>
        <begin position="237"/>
        <end position="249"/>
    </location>
</feature>
<dbReference type="AlphaFoldDB" id="A0AAD7DV38"/>
<feature type="compositionally biased region" description="Acidic residues" evidence="1">
    <location>
        <begin position="270"/>
        <end position="292"/>
    </location>
</feature>
<feature type="compositionally biased region" description="Acidic residues" evidence="1">
    <location>
        <begin position="672"/>
        <end position="690"/>
    </location>
</feature>
<dbReference type="EMBL" id="JARKIE010000020">
    <property type="protein sequence ID" value="KAJ7700450.1"/>
    <property type="molecule type" value="Genomic_DNA"/>
</dbReference>
<feature type="compositionally biased region" description="Low complexity" evidence="1">
    <location>
        <begin position="724"/>
        <end position="750"/>
    </location>
</feature>
<reference evidence="2" key="1">
    <citation type="submission" date="2023-03" db="EMBL/GenBank/DDBJ databases">
        <title>Massive genome expansion in bonnet fungi (Mycena s.s.) driven by repeated elements and novel gene families across ecological guilds.</title>
        <authorList>
            <consortium name="Lawrence Berkeley National Laboratory"/>
            <person name="Harder C.B."/>
            <person name="Miyauchi S."/>
            <person name="Viragh M."/>
            <person name="Kuo A."/>
            <person name="Thoen E."/>
            <person name="Andreopoulos B."/>
            <person name="Lu D."/>
            <person name="Skrede I."/>
            <person name="Drula E."/>
            <person name="Henrissat B."/>
            <person name="Morin E."/>
            <person name="Kohler A."/>
            <person name="Barry K."/>
            <person name="LaButti K."/>
            <person name="Morin E."/>
            <person name="Salamov A."/>
            <person name="Lipzen A."/>
            <person name="Mereny Z."/>
            <person name="Hegedus B."/>
            <person name="Baldrian P."/>
            <person name="Stursova M."/>
            <person name="Weitz H."/>
            <person name="Taylor A."/>
            <person name="Grigoriev I.V."/>
            <person name="Nagy L.G."/>
            <person name="Martin F."/>
            <person name="Kauserud H."/>
        </authorList>
    </citation>
    <scope>NUCLEOTIDE SEQUENCE</scope>
    <source>
        <strain evidence="2">CBHHK067</strain>
    </source>
</reference>
<gene>
    <name evidence="2" type="ORF">B0H17DRAFT_1195845</name>
</gene>
<feature type="compositionally biased region" description="Basic and acidic residues" evidence="1">
    <location>
        <begin position="203"/>
        <end position="218"/>
    </location>
</feature>
<feature type="compositionally biased region" description="Polar residues" evidence="1">
    <location>
        <begin position="160"/>
        <end position="184"/>
    </location>
</feature>
<comment type="caution">
    <text evidence="2">The sequence shown here is derived from an EMBL/GenBank/DDBJ whole genome shotgun (WGS) entry which is preliminary data.</text>
</comment>
<feature type="compositionally biased region" description="Basic and acidic residues" evidence="1">
    <location>
        <begin position="108"/>
        <end position="117"/>
    </location>
</feature>